<dbReference type="PATRIC" id="fig|1177154.3.peg.1305"/>
<feature type="domain" description="Filamentous haemagglutinin FhaB/tRNA nuclease CdiA-like TPS" evidence="3">
    <location>
        <begin position="56"/>
        <end position="176"/>
    </location>
</feature>
<keyword evidence="1" id="KW-0175">Coiled coil</keyword>
<evidence type="ECO:0000256" key="2">
    <source>
        <dbReference type="SAM" id="MobiDB-lite"/>
    </source>
</evidence>
<evidence type="ECO:0000259" key="3">
    <source>
        <dbReference type="SMART" id="SM00912"/>
    </source>
</evidence>
<dbReference type="eggNOG" id="COG0501">
    <property type="taxonomic scope" value="Bacteria"/>
</dbReference>
<dbReference type="RefSeq" id="WP_035231435.1">
    <property type="nucleotide sequence ID" value="NZ_ARXV01000004.1"/>
</dbReference>
<dbReference type="Proteomes" id="UP000029444">
    <property type="component" value="Unassembled WGS sequence"/>
</dbReference>
<evidence type="ECO:0000313" key="4">
    <source>
        <dbReference type="EMBL" id="KGD65390.1"/>
    </source>
</evidence>
<dbReference type="InterPro" id="IPR008638">
    <property type="entry name" value="FhaB/CdiA-like_TPS"/>
</dbReference>
<dbReference type="Gene3D" id="2.160.20.10">
    <property type="entry name" value="Single-stranded right-handed beta-helix, Pectin lyase-like"/>
    <property type="match status" value="1"/>
</dbReference>
<dbReference type="NCBIfam" id="TIGR01901">
    <property type="entry name" value="adhes_NPXG"/>
    <property type="match status" value="1"/>
</dbReference>
<protein>
    <submittedName>
        <fullName evidence="4">Hemagglutinin/hemolysin-related protein</fullName>
    </submittedName>
</protein>
<feature type="region of interest" description="Disordered" evidence="2">
    <location>
        <begin position="2080"/>
        <end position="2102"/>
    </location>
</feature>
<dbReference type="InterPro" id="IPR012334">
    <property type="entry name" value="Pectin_lyas_fold"/>
</dbReference>
<dbReference type="SUPFAM" id="SSF56954">
    <property type="entry name" value="Outer membrane efflux proteins (OEP)"/>
    <property type="match status" value="1"/>
</dbReference>
<gene>
    <name evidence="4" type="ORF">Y5S_01283</name>
</gene>
<dbReference type="InterPro" id="IPR025157">
    <property type="entry name" value="Hemagglutinin_rpt"/>
</dbReference>
<reference evidence="4 5" key="1">
    <citation type="submission" date="2012-09" db="EMBL/GenBank/DDBJ databases">
        <title>Genome Sequence of alkane-degrading Bacterium Alcanivorax sp. 19-m-6.</title>
        <authorList>
            <person name="Lai Q."/>
            <person name="Shao Z."/>
        </authorList>
    </citation>
    <scope>NUCLEOTIDE SEQUENCE [LARGE SCALE GENOMIC DNA]</scope>
    <source>
        <strain evidence="4 5">19-m-6</strain>
    </source>
</reference>
<dbReference type="Pfam" id="PF13332">
    <property type="entry name" value="Fil_haemagg_2"/>
    <property type="match status" value="3"/>
</dbReference>
<dbReference type="GO" id="GO:0003824">
    <property type="term" value="F:catalytic activity"/>
    <property type="evidence" value="ECO:0007669"/>
    <property type="project" value="UniProtKB-ARBA"/>
</dbReference>
<dbReference type="eggNOG" id="COG3209">
    <property type="taxonomic scope" value="Bacteria"/>
</dbReference>
<feature type="coiled-coil region" evidence="1">
    <location>
        <begin position="1608"/>
        <end position="1642"/>
    </location>
</feature>
<sequence>MPHFMPKSDQQPSVLQRSLGYGLSLLLIWQPALLAAAEPVSPTHSTNGRPTLDQAANGVPIVNIQNPNGQGVSQNFYNELNVGSQGLILNNSQQLTQTQLGGYIEGNPNLTNGSANLILNEVIGANPSSLNGYMEVGGRRADVVVANPNGITCNGCGFINTNHATLTTGTAIMEGGSLSGFDVQGGNIHIGENGLNASNTNRFDLIARSVEVAGELHADQLNIVTGQQTVNRNTLETSNVTTDGDKPSFAIDSTALGGMYANRIRLIANEDGVGVKLDAPVAAQNGDLVLSAEGALSFGDASAKGNMQVASASSVSTTGSVVAGGMLEVDAKILNVEAGNVGADVVSIRVDESTLASGASMTGDSGIIVHAEQGVVNQGEMLAGGQIAVTTKDFTNTGTVAGQGNVNISATDQLVNSGQLDAIDNLEITTASLNNTSGALQAGQALSLTTQDYQHLGEVQAEGELNLEAETVFIGTEADWQVLGDVSVKAAELRNEGVFSSSGAMTMEVTNLDNHGDIAGMESVFYSGEKLSNAEHSLLLSAGQMQLYLNELDNFGDIYAVGDMDIAGGELQGSLDEIWADKDRWANRVNNESGLIASEGSTRIVAANIFQQLISAPEVEVAWDAPVYSYDRDYDRRCFNRNRNSECHDTTYRNKYQRQSVQSVSAPRQSRMLAGGDLWLLGDYLLNNASVIAAGNDIEIKATRFENIAITQDLKEVYRVDKSWLRKRDSAGGSKKKYYTYTTIPTSENWALCDSSRVSCNRAGATSHTNILTETVINALVSAGGKLNIDAELVTNGEEKEGAAFSFGSAMQAVYGENGQHNADTLFRFDPLSLGFSLPGEHGLFILRTDPGHPYLIETNPLFATLSGFMGSQYLINRLGMTPDREIQRLGDSYYETTLVRDAVLAATGARFLDPDFESDEEQFRWLMDNAFAAAESLELSVGVALTADQVNALQQDIVWLEEKEVAGYRVMVPVLYLAKGGAVLDGPQLRGEEVLITGEQVSNHGEIHAANTATINAGQGGITNSGGMYAGESLNLRSDGDIKNLGGQLIAQSLNLDAEGSVEIATLAEAVGDSLNWMTRLTEQAELRAENLRIRSAEDIQIQGAQVNAGVLALEAGGDLSVGSVSVSQGSHMDQGDVKFTQSKVRQLGSNLNSTVSMLLETENDLSIIASDLSSEGDINLKAKGDIVVGYAQESDSLYSYRKDDGSFGSSKKQTVEAESQRVVGSNLIAQGNLILNAEKGSISLLASHGHGEKSVDVASGKGINIESAVNTEYHRRRVEEKNAVRIKTSDSGSITQTLAQAGLSSGGGLALNAQDDVTLGAAQLEAQGDLTIGEAAFAKDESGVLKLDENGNPIIERGSIDNLNIGTVTLENESWSVRTRELRGPVKDLAKVSSAMLGLGALYMPGLALAGKESEIELSEHVENRVQQSRQVGSSLQAENVQLSAQNDIAVTGSSIAADQESGRVVVLAENILLDTAVTDTTTTQRDVTETASSIDPSLKEDEISLGGLRLTELEQATVIRDINHTGSSISANQIFLEAEGGITLINADLYASGEDGTLSLTGEEINVTGVQDEHSVSETLTEKTSELTLSVRNAYVDAAYAVKRIEEAGEAVDDARRALKEAERKVERGELAKEALEDYRIMLAAATANFAQAELAGVQALAAAGQGAAAGGTGFYASGSAQHTETTTTSLSSEKTWQGSSLSASAMSINAGTANIIGSDITAGLLELNASDILIGAGTNEQSSSYQQESQNAGFSASSSGKGSWNANAGFNEADSESQATQYVNSQFNIGHLASNSESLTVKGGLIAANTAAIETETLHIESLQDTHSSSNSSFGANLGIGGGTDSKGVAQGASAGFNMAEGSGEGARTNQQSAILVADGENSQITARDTTLIGGMIANASYEEDAETGGLTLVDHGNLNFSTETLTVENLRDYSRSEQQGGGLQVSKATTTISLQDTGHQMEGETLATIGAGNVSVGGVSLDDHADYADLNRDIHASQVVTLDQQTGALDASVTVDNRVVGLNGGWKDIKKNHIDSRMFLGHMSRSAKDIVATDFKRWNFFDSVSKYARDAAVMEQQAANEKQQKKLRGDEGAEGSKEGLQQLENALASAHGLDEAAEVNLYDGGQLADDTPTDGPSDFNKTEAMGGYHDDQSDIYVNVDSTDMTDSSQTVQVLVHEHARHQMSEEGNDLPEDHTTLLAFNRGERASKAWELYSSFYGFSTQGDTTVEQWNSDNRFSPVVLGGTQQLASIDSREVEPLLQFALLAGVIAWEGAVIHDEVVHNESFEEAALKKENLLFGAGVTGTVVTGGTLGPTATTLLVGGGMTGDIAHQNLVEGVPLTEVDYFDSVNSGLFVGSIGAPAQKLLVASNTARWTLMPGMTGYGAYDSTGYILGGYESGNWGEVAYGGAGLVMLAGGLGAAKWGDNLNFWPQSNGLRYGETIAGAEDFRFFEVDPVSSSVLRGSIPQDINVSSIADNPGLHFLWEESMKHSAKRSRVYKDYLDVLGKGEIPSADQARAAFNAVRNRYNYLAKQQGFDVEGVKIHHWNWPIGDYPTQAVNPQQLFPVLHDKHMEIHRLLTSGHITNDPISEKYVLTLEDYYLLYQ</sequence>
<dbReference type="EMBL" id="ARXV01000004">
    <property type="protein sequence ID" value="KGD65390.1"/>
    <property type="molecule type" value="Genomic_DNA"/>
</dbReference>
<dbReference type="Pfam" id="PF05860">
    <property type="entry name" value="TPS"/>
    <property type="match status" value="1"/>
</dbReference>
<dbReference type="STRING" id="1177154.Y5S_01283"/>
<keyword evidence="5" id="KW-1185">Reference proteome</keyword>
<dbReference type="InterPro" id="IPR011050">
    <property type="entry name" value="Pectin_lyase_fold/virulence"/>
</dbReference>
<evidence type="ECO:0000256" key="1">
    <source>
        <dbReference type="SAM" id="Coils"/>
    </source>
</evidence>
<dbReference type="Gene3D" id="1.20.1600.10">
    <property type="entry name" value="Outer membrane efflux proteins (OEP)"/>
    <property type="match status" value="1"/>
</dbReference>
<evidence type="ECO:0000313" key="5">
    <source>
        <dbReference type="Proteomes" id="UP000029444"/>
    </source>
</evidence>
<dbReference type="SMART" id="SM00912">
    <property type="entry name" value="Haemagg_act"/>
    <property type="match status" value="1"/>
</dbReference>
<organism evidence="4 5">
    <name type="scientific">Alcanivorax nanhaiticus</name>
    <dbReference type="NCBI Taxonomy" id="1177154"/>
    <lineage>
        <taxon>Bacteria</taxon>
        <taxon>Pseudomonadati</taxon>
        <taxon>Pseudomonadota</taxon>
        <taxon>Gammaproteobacteria</taxon>
        <taxon>Oceanospirillales</taxon>
        <taxon>Alcanivoracaceae</taxon>
        <taxon>Alcanivorax</taxon>
    </lineage>
</organism>
<dbReference type="OrthoDB" id="2664633at2"/>
<comment type="caution">
    <text evidence="4">The sequence shown here is derived from an EMBL/GenBank/DDBJ whole genome shotgun (WGS) entry which is preliminary data.</text>
</comment>
<proteinExistence type="predicted"/>
<accession>A0A095US75</accession>
<dbReference type="eggNOG" id="COG3210">
    <property type="taxonomic scope" value="Bacteria"/>
</dbReference>
<name>A0A095US75_9GAMM</name>
<feature type="compositionally biased region" description="Basic and acidic residues" evidence="2">
    <location>
        <begin position="2087"/>
        <end position="2102"/>
    </location>
</feature>
<dbReference type="SUPFAM" id="SSF51126">
    <property type="entry name" value="Pectin lyase-like"/>
    <property type="match status" value="1"/>
</dbReference>